<evidence type="ECO:0000256" key="12">
    <source>
        <dbReference type="ARBA" id="ARBA00023136"/>
    </source>
</evidence>
<evidence type="ECO:0000313" key="18">
    <source>
        <dbReference type="Ensembl" id="ENSHCOP00000025148.1"/>
    </source>
</evidence>
<feature type="compositionally biased region" description="Acidic residues" evidence="15">
    <location>
        <begin position="411"/>
        <end position="420"/>
    </location>
</feature>
<dbReference type="Proteomes" id="UP000264820">
    <property type="component" value="Unplaced"/>
</dbReference>
<dbReference type="InterPro" id="IPR004481">
    <property type="entry name" value="K/Na/Ca-exchanger"/>
</dbReference>
<dbReference type="GO" id="GO:0005262">
    <property type="term" value="F:calcium channel activity"/>
    <property type="evidence" value="ECO:0007669"/>
    <property type="project" value="TreeGrafter"/>
</dbReference>
<evidence type="ECO:0000259" key="17">
    <source>
        <dbReference type="Pfam" id="PF01699"/>
    </source>
</evidence>
<accession>A0A3Q2ZFU9</accession>
<dbReference type="GO" id="GO:0015293">
    <property type="term" value="F:symporter activity"/>
    <property type="evidence" value="ECO:0007669"/>
    <property type="project" value="UniProtKB-KW"/>
</dbReference>
<feature type="region of interest" description="Disordered" evidence="15">
    <location>
        <begin position="1"/>
        <end position="22"/>
    </location>
</feature>
<keyword evidence="8" id="KW-0106">Calcium</keyword>
<dbReference type="GO" id="GO:0060291">
    <property type="term" value="P:long-term synaptic potentiation"/>
    <property type="evidence" value="ECO:0007669"/>
    <property type="project" value="TreeGrafter"/>
</dbReference>
<feature type="transmembrane region" description="Helical" evidence="16">
    <location>
        <begin position="227"/>
        <end position="246"/>
    </location>
</feature>
<evidence type="ECO:0000256" key="16">
    <source>
        <dbReference type="SAM" id="Phobius"/>
    </source>
</evidence>
<feature type="region of interest" description="Disordered" evidence="15">
    <location>
        <begin position="371"/>
        <end position="426"/>
    </location>
</feature>
<feature type="transmembrane region" description="Helical" evidence="16">
    <location>
        <begin position="163"/>
        <end position="187"/>
    </location>
</feature>
<evidence type="ECO:0000256" key="6">
    <source>
        <dbReference type="ARBA" id="ARBA00022692"/>
    </source>
</evidence>
<evidence type="ECO:0000256" key="14">
    <source>
        <dbReference type="ARBA" id="ARBA00033627"/>
    </source>
</evidence>
<feature type="transmembrane region" description="Helical" evidence="16">
    <location>
        <begin position="434"/>
        <end position="450"/>
    </location>
</feature>
<keyword evidence="13" id="KW-0325">Glycoprotein</keyword>
<evidence type="ECO:0000256" key="5">
    <source>
        <dbReference type="ARBA" id="ARBA00022568"/>
    </source>
</evidence>
<feature type="compositionally biased region" description="Polar residues" evidence="15">
    <location>
        <begin position="386"/>
        <end position="395"/>
    </location>
</feature>
<keyword evidence="5" id="KW-0109">Calcium transport</keyword>
<feature type="region of interest" description="Disordered" evidence="15">
    <location>
        <begin position="83"/>
        <end position="111"/>
    </location>
</feature>
<feature type="transmembrane region" description="Helical" evidence="16">
    <location>
        <begin position="252"/>
        <end position="271"/>
    </location>
</feature>
<keyword evidence="19" id="KW-1185">Reference proteome</keyword>
<dbReference type="PANTHER" id="PTHR10846:SF41">
    <property type="entry name" value="SODIUM_POTASSIUM_CALCIUM EXCHANGER 2"/>
    <property type="match status" value="1"/>
</dbReference>
<feature type="compositionally biased region" description="Polar residues" evidence="15">
    <location>
        <begin position="91"/>
        <end position="106"/>
    </location>
</feature>
<feature type="transmembrane region" description="Helical" evidence="16">
    <location>
        <begin position="462"/>
        <end position="485"/>
    </location>
</feature>
<dbReference type="FunFam" id="1.20.1420.30:FF:000002">
    <property type="entry name" value="Sodium/potassium/calcium exchanger 2 isoform 1"/>
    <property type="match status" value="1"/>
</dbReference>
<dbReference type="GO" id="GO:0060292">
    <property type="term" value="P:long-term synaptic depression"/>
    <property type="evidence" value="ECO:0007669"/>
    <property type="project" value="TreeGrafter"/>
</dbReference>
<evidence type="ECO:0000256" key="10">
    <source>
        <dbReference type="ARBA" id="ARBA00022989"/>
    </source>
</evidence>
<evidence type="ECO:0000256" key="13">
    <source>
        <dbReference type="ARBA" id="ARBA00023180"/>
    </source>
</evidence>
<reference evidence="18" key="1">
    <citation type="submission" date="2025-08" db="UniProtKB">
        <authorList>
            <consortium name="Ensembl"/>
        </authorList>
    </citation>
    <scope>IDENTIFICATION</scope>
</reference>
<feature type="transmembrane region" description="Helical" evidence="16">
    <location>
        <begin position="123"/>
        <end position="142"/>
    </location>
</feature>
<evidence type="ECO:0000256" key="3">
    <source>
        <dbReference type="ARBA" id="ARBA00022448"/>
    </source>
</evidence>
<dbReference type="GO" id="GO:0005886">
    <property type="term" value="C:plasma membrane"/>
    <property type="evidence" value="ECO:0007669"/>
    <property type="project" value="TreeGrafter"/>
</dbReference>
<feature type="compositionally biased region" description="Pro residues" evidence="15">
    <location>
        <begin position="1"/>
        <end position="14"/>
    </location>
</feature>
<dbReference type="GO" id="GO:0006874">
    <property type="term" value="P:intracellular calcium ion homeostasis"/>
    <property type="evidence" value="ECO:0007669"/>
    <property type="project" value="TreeGrafter"/>
</dbReference>
<feature type="domain" description="Sodium/calcium exchanger membrane region" evidence="17">
    <location>
        <begin position="129"/>
        <end position="269"/>
    </location>
</feature>
<reference evidence="18" key="2">
    <citation type="submission" date="2025-09" db="UniProtKB">
        <authorList>
            <consortium name="Ensembl"/>
        </authorList>
    </citation>
    <scope>IDENTIFICATION</scope>
</reference>
<name>A0A3Q2ZFU9_HIPCM</name>
<keyword evidence="4" id="KW-0050">Antiport</keyword>
<feature type="region of interest" description="Disordered" evidence="15">
    <location>
        <begin position="293"/>
        <end position="322"/>
    </location>
</feature>
<dbReference type="STRING" id="109280.ENSHCOP00000025148"/>
<dbReference type="Ensembl" id="ENSHCOT00000019060.1">
    <property type="protein sequence ID" value="ENSHCOP00000025148.1"/>
    <property type="gene ID" value="ENSHCOG00000015116.1"/>
</dbReference>
<keyword evidence="3" id="KW-0813">Transport</keyword>
<comment type="catalytic activity">
    <reaction evidence="14">
        <text>Ca(2+)(out) + K(+)(out) + 4 Na(+)(in) = Ca(2+)(in) + K(+)(in) + 4 Na(+)(out)</text>
        <dbReference type="Rhea" id="RHEA:69967"/>
        <dbReference type="ChEBI" id="CHEBI:29101"/>
        <dbReference type="ChEBI" id="CHEBI:29103"/>
        <dbReference type="ChEBI" id="CHEBI:29108"/>
    </reaction>
</comment>
<feature type="transmembrane region" description="Helical" evidence="16">
    <location>
        <begin position="564"/>
        <end position="587"/>
    </location>
</feature>
<feature type="transmembrane region" description="Helical" evidence="16">
    <location>
        <begin position="35"/>
        <end position="57"/>
    </location>
</feature>
<protein>
    <submittedName>
        <fullName evidence="18">Sodium/potassium/calcium exchanger 2-like</fullName>
    </submittedName>
</protein>
<dbReference type="NCBIfam" id="TIGR00367">
    <property type="entry name" value="calcium/sodium antiporter"/>
    <property type="match status" value="1"/>
</dbReference>
<dbReference type="InterPro" id="IPR004837">
    <property type="entry name" value="NaCa_Exmemb"/>
</dbReference>
<feature type="transmembrane region" description="Helical" evidence="16">
    <location>
        <begin position="594"/>
        <end position="613"/>
    </location>
</feature>
<feature type="transmembrane region" description="Helical" evidence="16">
    <location>
        <begin position="193"/>
        <end position="215"/>
    </location>
</feature>
<feature type="domain" description="Sodium/calcium exchanger membrane region" evidence="17">
    <location>
        <begin position="463"/>
        <end position="611"/>
    </location>
</feature>
<evidence type="ECO:0000256" key="11">
    <source>
        <dbReference type="ARBA" id="ARBA00023065"/>
    </source>
</evidence>
<keyword evidence="6 16" id="KW-0812">Transmembrane</keyword>
<keyword evidence="9" id="KW-0769">Symport</keyword>
<comment type="similarity">
    <text evidence="2">Belongs to the Ca(2+):cation antiporter (CaCA) (TC 2.A.19) family. SLC24A subfamily.</text>
</comment>
<proteinExistence type="inferred from homology"/>
<evidence type="ECO:0000256" key="7">
    <source>
        <dbReference type="ARBA" id="ARBA00022737"/>
    </source>
</evidence>
<keyword evidence="10 16" id="KW-1133">Transmembrane helix</keyword>
<dbReference type="FunFam" id="1.20.1420.30:FF:000004">
    <property type="entry name" value="Sodium/potassium/calcium exchanger 2 isoform 1"/>
    <property type="match status" value="1"/>
</dbReference>
<evidence type="ECO:0000256" key="8">
    <source>
        <dbReference type="ARBA" id="ARBA00022837"/>
    </source>
</evidence>
<organism evidence="18 19">
    <name type="scientific">Hippocampus comes</name>
    <name type="common">Tiger tail seahorse</name>
    <dbReference type="NCBI Taxonomy" id="109280"/>
    <lineage>
        <taxon>Eukaryota</taxon>
        <taxon>Metazoa</taxon>
        <taxon>Chordata</taxon>
        <taxon>Craniata</taxon>
        <taxon>Vertebrata</taxon>
        <taxon>Euteleostomi</taxon>
        <taxon>Actinopterygii</taxon>
        <taxon>Neopterygii</taxon>
        <taxon>Teleostei</taxon>
        <taxon>Neoteleostei</taxon>
        <taxon>Acanthomorphata</taxon>
        <taxon>Syngnathiaria</taxon>
        <taxon>Syngnathiformes</taxon>
        <taxon>Syngnathoidei</taxon>
        <taxon>Syngnathidae</taxon>
        <taxon>Hippocampus</taxon>
    </lineage>
</organism>
<evidence type="ECO:0000256" key="1">
    <source>
        <dbReference type="ARBA" id="ARBA00004141"/>
    </source>
</evidence>
<sequence length="624" mass="68337">MRPPCVRPAEPPPAGAAAPCKRRDHRCLRRKLRPVRILGLVVSLLAVSAVSVCALTWNSAASGDSAAPGESLRQPVPHRTLLFSRQPKEANGSSGMKSTAGGNESQGEYPPDLFDLQQRRRGAVILHMFGMIYMFIALAIVCDEFFVPALTVITEKLTISDDVAGATFMAAGGSAPELFTSIIGVFISHSNVGIGTIVGSAVFNILFVIGMCAIFSKEILNLTWWPLFRDVSFYILDLILLIVFFLDNFISVWESITLLSGYAAYVIFMKFNSTVEGFVKNCMNKNQVVEVEVQPKASPGAPEDDGKLSARPRLQRGGSSASLHNSLMRNSIFQLMIHTLDPLSEEFADSGKFREKASILHKIAKKKCQVEDSEKANGVASRSEKNLPNSSSVQVEVTPPMNGTAGQEGQAAEDEEEDDQPLSLSWPESGRKRFTYLFIMPIVLPLWLTLPDVRKPSSKKFFPITFLGAICWIAAFSYLMVWWAHQVGETIGITEEIMGLTILAAGTSIPDLITSVIVARKGLGDMAVSSSVGSNIFDITVGLPFPWLMWSLISGLRPVAVSSNGLFCAIVLLFLMLLFVIISIAACKWRMSKLLGFIMFMLYFVFLVVSVMLEDRVLICPVSV</sequence>
<dbReference type="AlphaFoldDB" id="A0A3Q2ZFU9"/>
<evidence type="ECO:0000313" key="19">
    <source>
        <dbReference type="Proteomes" id="UP000264820"/>
    </source>
</evidence>
<evidence type="ECO:0000256" key="15">
    <source>
        <dbReference type="SAM" id="MobiDB-lite"/>
    </source>
</evidence>
<dbReference type="GeneTree" id="ENSGT01030000234532"/>
<comment type="subcellular location">
    <subcellularLocation>
        <location evidence="1">Membrane</location>
        <topology evidence="1">Multi-pass membrane protein</topology>
    </subcellularLocation>
</comment>
<evidence type="ECO:0000256" key="2">
    <source>
        <dbReference type="ARBA" id="ARBA00005364"/>
    </source>
</evidence>
<dbReference type="Pfam" id="PF01699">
    <property type="entry name" value="Na_Ca_ex"/>
    <property type="match status" value="2"/>
</dbReference>
<keyword evidence="12 16" id="KW-0472">Membrane</keyword>
<evidence type="ECO:0000256" key="9">
    <source>
        <dbReference type="ARBA" id="ARBA00022847"/>
    </source>
</evidence>
<keyword evidence="11" id="KW-0406">Ion transport</keyword>
<dbReference type="PANTHER" id="PTHR10846">
    <property type="entry name" value="SODIUM/POTASSIUM/CALCIUM EXCHANGER"/>
    <property type="match status" value="1"/>
</dbReference>
<dbReference type="Gene3D" id="1.20.1420.30">
    <property type="entry name" value="NCX, central ion-binding region"/>
    <property type="match status" value="2"/>
</dbReference>
<dbReference type="InterPro" id="IPR044880">
    <property type="entry name" value="NCX_ion-bd_dom_sf"/>
</dbReference>
<dbReference type="GO" id="GO:0008273">
    <property type="term" value="F:calcium, potassium:sodium antiporter activity"/>
    <property type="evidence" value="ECO:0007669"/>
    <property type="project" value="TreeGrafter"/>
</dbReference>
<evidence type="ECO:0000256" key="4">
    <source>
        <dbReference type="ARBA" id="ARBA00022449"/>
    </source>
</evidence>
<keyword evidence="7" id="KW-0677">Repeat</keyword>